<sequence>MGISAPASGVSYVAFNAGTKDWNNTSFVMSIGVGGVTGYMGVNSAFQAKVNNSFALARLERSPNRIQKSVEKMRNGE</sequence>
<keyword evidence="2" id="KW-1185">Reference proteome</keyword>
<dbReference type="EMBL" id="JARUMK010000001">
    <property type="protein sequence ID" value="MEH0557722.1"/>
    <property type="molecule type" value="Genomic_DNA"/>
</dbReference>
<dbReference type="RefSeq" id="WP_319226022.1">
    <property type="nucleotide sequence ID" value="NZ_JARUMK010000001.1"/>
</dbReference>
<proteinExistence type="predicted"/>
<organism evidence="1 2">
    <name type="scientific">Streptomyces silvae</name>
    <dbReference type="NCBI Taxonomy" id="2803812"/>
    <lineage>
        <taxon>Bacteria</taxon>
        <taxon>Bacillati</taxon>
        <taxon>Actinomycetota</taxon>
        <taxon>Actinomycetes</taxon>
        <taxon>Kitasatosporales</taxon>
        <taxon>Streptomycetaceae</taxon>
        <taxon>Streptomyces</taxon>
    </lineage>
</organism>
<evidence type="ECO:0000313" key="1">
    <source>
        <dbReference type="EMBL" id="MEH0557722.1"/>
    </source>
</evidence>
<gene>
    <name evidence="1" type="ORF">QBA37_00285</name>
</gene>
<accession>A0ABU7ZUA8</accession>
<protein>
    <submittedName>
        <fullName evidence="1">Uncharacterized protein</fullName>
    </submittedName>
</protein>
<evidence type="ECO:0000313" key="2">
    <source>
        <dbReference type="Proteomes" id="UP001382181"/>
    </source>
</evidence>
<name>A0ABU7ZUA8_9ACTN</name>
<dbReference type="Proteomes" id="UP001382181">
    <property type="component" value="Unassembled WGS sequence"/>
</dbReference>
<reference evidence="1 2" key="1">
    <citation type="submission" date="2023-04" db="EMBL/GenBank/DDBJ databases">
        <title>Genomic diversity of scab-causing Streptomyces spp. in the province of Quebec, Canada.</title>
        <authorList>
            <person name="Biessy A."/>
            <person name="Cadieux M."/>
            <person name="Ciotola M."/>
            <person name="Filion M."/>
        </authorList>
    </citation>
    <scope>NUCLEOTIDE SEQUENCE [LARGE SCALE GENOMIC DNA]</scope>
    <source>
        <strain evidence="1 2">B21-103</strain>
    </source>
</reference>
<comment type="caution">
    <text evidence="1">The sequence shown here is derived from an EMBL/GenBank/DDBJ whole genome shotgun (WGS) entry which is preliminary data.</text>
</comment>